<reference evidence="3" key="1">
    <citation type="submission" date="2016-06" db="UniProtKB">
        <authorList>
            <consortium name="WormBaseParasite"/>
        </authorList>
    </citation>
    <scope>IDENTIFICATION</scope>
</reference>
<sequence>MFSVRNKSALLQKDVVEENGSQRINENRKILDSGESERESKLHVYSKSARETIKMFNNIADETKE</sequence>
<dbReference type="WBParaSite" id="nOo.2.0.1.t11604-RA">
    <property type="protein sequence ID" value="nOo.2.0.1.t11604-RA"/>
    <property type="gene ID" value="nOo.2.0.1.g11604"/>
</dbReference>
<protein>
    <submittedName>
        <fullName evidence="1 3">Uncharacterized protein</fullName>
    </submittedName>
</protein>
<evidence type="ECO:0000313" key="2">
    <source>
        <dbReference type="Proteomes" id="UP000271087"/>
    </source>
</evidence>
<gene>
    <name evidence="1" type="ORF">NOO_LOCUS11604</name>
</gene>
<reference evidence="1 2" key="2">
    <citation type="submission" date="2018-08" db="EMBL/GenBank/DDBJ databases">
        <authorList>
            <person name="Laetsch R D."/>
            <person name="Stevens L."/>
            <person name="Kumar S."/>
            <person name="Blaxter L. M."/>
        </authorList>
    </citation>
    <scope>NUCLEOTIDE SEQUENCE [LARGE SCALE GENOMIC DNA]</scope>
</reference>
<dbReference type="EMBL" id="UYRW01008341">
    <property type="protein sequence ID" value="VDM96566.1"/>
    <property type="molecule type" value="Genomic_DNA"/>
</dbReference>
<keyword evidence="2" id="KW-1185">Reference proteome</keyword>
<dbReference type="AlphaFoldDB" id="A0A182ETX6"/>
<proteinExistence type="predicted"/>
<evidence type="ECO:0000313" key="1">
    <source>
        <dbReference type="EMBL" id="VDM96566.1"/>
    </source>
</evidence>
<evidence type="ECO:0000313" key="3">
    <source>
        <dbReference type="WBParaSite" id="nOo.2.0.1.t11604-RA"/>
    </source>
</evidence>
<accession>A0A182ETX6</accession>
<name>A0A182ETX6_ONCOC</name>
<dbReference type="Proteomes" id="UP000271087">
    <property type="component" value="Unassembled WGS sequence"/>
</dbReference>
<organism evidence="3">
    <name type="scientific">Onchocerca ochengi</name>
    <name type="common">Filarial nematode worm</name>
    <dbReference type="NCBI Taxonomy" id="42157"/>
    <lineage>
        <taxon>Eukaryota</taxon>
        <taxon>Metazoa</taxon>
        <taxon>Ecdysozoa</taxon>
        <taxon>Nematoda</taxon>
        <taxon>Chromadorea</taxon>
        <taxon>Rhabditida</taxon>
        <taxon>Spirurina</taxon>
        <taxon>Spiruromorpha</taxon>
        <taxon>Filarioidea</taxon>
        <taxon>Onchocercidae</taxon>
        <taxon>Onchocerca</taxon>
    </lineage>
</organism>